<proteinExistence type="predicted"/>
<evidence type="ECO:0000313" key="1">
    <source>
        <dbReference type="EMBL" id="MDF0749337.1"/>
    </source>
</evidence>
<gene>
    <name evidence="1" type="ORF">NLU14_03740</name>
</gene>
<keyword evidence="2" id="KW-1185">Reference proteome</keyword>
<comment type="caution">
    <text evidence="1">The sequence shown here is derived from an EMBL/GenBank/DDBJ whole genome shotgun (WGS) entry which is preliminary data.</text>
</comment>
<dbReference type="Proteomes" id="UP001143391">
    <property type="component" value="Unassembled WGS sequence"/>
</dbReference>
<protein>
    <submittedName>
        <fullName evidence="1">Acetylornithine deacetylase</fullName>
    </submittedName>
</protein>
<reference evidence="1" key="1">
    <citation type="submission" date="2022-07" db="EMBL/GenBank/DDBJ databases">
        <title>Marinobacter iranensis a new bacterium isolate from a hipersaline lake in Iran.</title>
        <authorList>
            <person name="Mohammad A.M.A."/>
            <person name="Cristina S.-P."/>
            <person name="Antonio V."/>
        </authorList>
    </citation>
    <scope>NUCLEOTIDE SEQUENCE</scope>
    <source>
        <strain evidence="1">71-i</strain>
    </source>
</reference>
<name>A0ABT5Y700_9GAMM</name>
<evidence type="ECO:0000313" key="2">
    <source>
        <dbReference type="Proteomes" id="UP001143391"/>
    </source>
</evidence>
<dbReference type="RefSeq" id="WP_275704833.1">
    <property type="nucleotide sequence ID" value="NZ_JANCMW010000002.1"/>
</dbReference>
<organism evidence="1 2">
    <name type="scientific">Marinobacter iranensis</name>
    <dbReference type="NCBI Taxonomy" id="2962607"/>
    <lineage>
        <taxon>Bacteria</taxon>
        <taxon>Pseudomonadati</taxon>
        <taxon>Pseudomonadota</taxon>
        <taxon>Gammaproteobacteria</taxon>
        <taxon>Pseudomonadales</taxon>
        <taxon>Marinobacteraceae</taxon>
        <taxon>Marinobacter</taxon>
    </lineage>
</organism>
<sequence>MKRLLTFLVVLALIGYLSFKGAVWWLADQRLAEARNAVEEMGVIERGDIRSGVEGRLVLGNGSYQDFRLTQPLDFDRLVFNAGSPMALLSALLDPADLPAHWSLVAENLRLSLGANMFRNWVTAAGDTTPALFSPVCGPDHRQHLGSGDLLRLGISGVSGEALVIQSADGLYAELTTANTGSVEVDWPGARLEPLSPAALPESTQSPMTVTLRDGGMMRRVAAYCARESGVETGEWTSIVMDAFRKALAARGFSASDQLLALYRQWLTEGGELTVELNPSAPAWGVPVRTEDSANATLTVRYNRSMVPDVYLDRIEPAAPELPEEVLEPGVAGESANGEGANVVAGWNLADKEKAEAWVGRTVRVTLDNGNVVEGRLASVGDSRMEVARLMDGGEVAYPIAIRLIATFEVWRHGQAR</sequence>
<accession>A0ABT5Y700</accession>
<dbReference type="EMBL" id="JANCMW010000002">
    <property type="protein sequence ID" value="MDF0749337.1"/>
    <property type="molecule type" value="Genomic_DNA"/>
</dbReference>